<reference evidence="2" key="1">
    <citation type="journal article" date="2016" name="PLoS ONE">
        <title>Genome Sequences of Populus tremula Chloroplast and Mitochondrion: Implications for Holistic Poplar Breeding.</title>
        <authorList>
            <person name="Kersten B."/>
            <person name="Faivre Rampant P."/>
            <person name="Mader M."/>
            <person name="Le Paslier M.C."/>
            <person name="Bounon R."/>
            <person name="Berard A."/>
            <person name="Vettori C."/>
            <person name="Schroeder H."/>
            <person name="Leple J.C."/>
            <person name="Fladung M."/>
        </authorList>
    </citation>
    <scope>NUCLEOTIDE SEQUENCE</scope>
</reference>
<dbReference type="EMBL" id="KT337313">
    <property type="protein sequence ID" value="ALP00621.1"/>
    <property type="molecule type" value="Genomic_DNA"/>
</dbReference>
<sequence>MPQLEKVIYFTPFFWLCLFVYCLSRAFHFFPFHLESRVFFFTILNYKRFLSILQWTLFLFVCLKTSIIVFQNLEMLVFKHTLFGMAPGGLPDLNLPPEPLEEEPPRVLKTRELPLSREEILAIKNLQVFERQMRKKVFYMLKPLEFPVESPEDPDIRRVVSMFIFHVEPHEYGRYLFDIVNPNSDLFAAFLKQWEDFHYPPNGPGI</sequence>
<name>A0A0S2PJJ3_POPTN</name>
<dbReference type="AlphaFoldDB" id="A0A0S2PJJ3"/>
<protein>
    <submittedName>
        <fullName evidence="2">Uncharacterized protein</fullName>
    </submittedName>
</protein>
<accession>A0A0S2PJJ3</accession>
<geneLocation type="mitochondrion" evidence="2"/>
<keyword evidence="1" id="KW-0472">Membrane</keyword>
<keyword evidence="2" id="KW-0496">Mitochondrion</keyword>
<keyword evidence="1" id="KW-1133">Transmembrane helix</keyword>
<feature type="transmembrane region" description="Helical" evidence="1">
    <location>
        <begin position="49"/>
        <end position="70"/>
    </location>
</feature>
<keyword evidence="1" id="KW-0812">Transmembrane</keyword>
<evidence type="ECO:0000313" key="2">
    <source>
        <dbReference type="EMBL" id="ALP00621.1"/>
    </source>
</evidence>
<feature type="transmembrane region" description="Helical" evidence="1">
    <location>
        <begin position="7"/>
        <end position="29"/>
    </location>
</feature>
<proteinExistence type="predicted"/>
<evidence type="ECO:0000256" key="1">
    <source>
        <dbReference type="SAM" id="Phobius"/>
    </source>
</evidence>
<organism evidence="2">
    <name type="scientific">Populus tremula</name>
    <name type="common">European aspen</name>
    <dbReference type="NCBI Taxonomy" id="113636"/>
    <lineage>
        <taxon>Eukaryota</taxon>
        <taxon>Viridiplantae</taxon>
        <taxon>Streptophyta</taxon>
        <taxon>Embryophyta</taxon>
        <taxon>Tracheophyta</taxon>
        <taxon>Spermatophyta</taxon>
        <taxon>Magnoliopsida</taxon>
        <taxon>eudicotyledons</taxon>
        <taxon>Gunneridae</taxon>
        <taxon>Pentapetalae</taxon>
        <taxon>rosids</taxon>
        <taxon>fabids</taxon>
        <taxon>Malpighiales</taxon>
        <taxon>Salicaceae</taxon>
        <taxon>Saliceae</taxon>
        <taxon>Populus</taxon>
    </lineage>
</organism>